<proteinExistence type="predicted"/>
<keyword evidence="2" id="KW-1185">Reference proteome</keyword>
<gene>
    <name evidence="1" type="ORF">Aconfl_18740</name>
</gene>
<evidence type="ECO:0000313" key="2">
    <source>
        <dbReference type="Proteomes" id="UP001338309"/>
    </source>
</evidence>
<organism evidence="1 2">
    <name type="scientific">Algoriphagus confluentis</name>
    <dbReference type="NCBI Taxonomy" id="1697556"/>
    <lineage>
        <taxon>Bacteria</taxon>
        <taxon>Pseudomonadati</taxon>
        <taxon>Bacteroidota</taxon>
        <taxon>Cytophagia</taxon>
        <taxon>Cytophagales</taxon>
        <taxon>Cyclobacteriaceae</taxon>
        <taxon>Algoriphagus</taxon>
    </lineage>
</organism>
<protein>
    <submittedName>
        <fullName evidence="1">Uncharacterized protein</fullName>
    </submittedName>
</protein>
<dbReference type="EMBL" id="BTPD01000005">
    <property type="protein sequence ID" value="GMQ29231.1"/>
    <property type="molecule type" value="Genomic_DNA"/>
</dbReference>
<reference evidence="1 2" key="1">
    <citation type="submission" date="2023-08" db="EMBL/GenBank/DDBJ databases">
        <title>Draft genome sequence of Algoriphagus confluentis.</title>
        <authorList>
            <person name="Takatani N."/>
            <person name="Hosokawa M."/>
            <person name="Sawabe T."/>
        </authorList>
    </citation>
    <scope>NUCLEOTIDE SEQUENCE [LARGE SCALE GENOMIC DNA]</scope>
    <source>
        <strain evidence="1 2">NBRC 111222</strain>
    </source>
</reference>
<accession>A0ABQ6PMS5</accession>
<dbReference type="Proteomes" id="UP001338309">
    <property type="component" value="Unassembled WGS sequence"/>
</dbReference>
<sequence>MASNWVIIDYQPFQCVKSYFMIYFKNRFILKKHSEKVQAKREDILRKRRGKNEEFRIDFMPLCMDEDLQAMSDFFQEKNKKKENLD</sequence>
<name>A0ABQ6PMS5_9BACT</name>
<evidence type="ECO:0000313" key="1">
    <source>
        <dbReference type="EMBL" id="GMQ29231.1"/>
    </source>
</evidence>
<comment type="caution">
    <text evidence="1">The sequence shown here is derived from an EMBL/GenBank/DDBJ whole genome shotgun (WGS) entry which is preliminary data.</text>
</comment>